<keyword evidence="4" id="KW-0342">GTP-binding</keyword>
<organism evidence="5 6">
    <name type="scientific">Streptomyces rishiriensis</name>
    <dbReference type="NCBI Taxonomy" id="68264"/>
    <lineage>
        <taxon>Bacteria</taxon>
        <taxon>Bacillati</taxon>
        <taxon>Actinomycetota</taxon>
        <taxon>Actinomycetes</taxon>
        <taxon>Kitasatosporales</taxon>
        <taxon>Streptomycetaceae</taxon>
        <taxon>Streptomyces</taxon>
    </lineage>
</organism>
<evidence type="ECO:0000313" key="5">
    <source>
        <dbReference type="EMBL" id="MDQ0584092.1"/>
    </source>
</evidence>
<keyword evidence="5" id="KW-0675">Receptor</keyword>
<reference evidence="5 6" key="1">
    <citation type="submission" date="2023-07" db="EMBL/GenBank/DDBJ databases">
        <title>Comparative genomics of wheat-associated soil bacteria to identify genetic determinants of phenazine resistance.</title>
        <authorList>
            <person name="Mouncey N."/>
        </authorList>
    </citation>
    <scope>NUCLEOTIDE SEQUENCE [LARGE SCALE GENOMIC DNA]</scope>
    <source>
        <strain evidence="5 6">B2I6</strain>
    </source>
</reference>
<evidence type="ECO:0000256" key="2">
    <source>
        <dbReference type="ARBA" id="ARBA00022741"/>
    </source>
</evidence>
<evidence type="ECO:0000256" key="3">
    <source>
        <dbReference type="ARBA" id="ARBA00022801"/>
    </source>
</evidence>
<evidence type="ECO:0000313" key="6">
    <source>
        <dbReference type="Proteomes" id="UP001230654"/>
    </source>
</evidence>
<sequence length="212" mass="22361">MACGPSPTPGGYSVTPTEPLVRTSAGQAAVRPPLPVKLVIAGGFGVGKTTAVGSISEIEPLTTEAAITEVAAGVDDLSHTPRKTTTTVAMDFGCITIDPTLKLYLFGTPGQERFGFMWDDIVEGAVGGLVIVDTRRLDDCYAAVDYFEHKQIPFAVAVNAFDGQTAHTLDEVRWALDVSEGVPLLVFDARERGSVRDALLVVLEQALARSGG</sequence>
<name>A0ABU0NY59_STRRH</name>
<evidence type="ECO:0000256" key="1">
    <source>
        <dbReference type="ARBA" id="ARBA00005290"/>
    </source>
</evidence>
<dbReference type="PANTHER" id="PTHR42708">
    <property type="entry name" value="ATP/GTP-BINDING PROTEIN-RELATED"/>
    <property type="match status" value="1"/>
</dbReference>
<dbReference type="Pfam" id="PF03029">
    <property type="entry name" value="ATP_bind_1"/>
    <property type="match status" value="1"/>
</dbReference>
<gene>
    <name evidence="5" type="ORF">QF030_006270</name>
</gene>
<keyword evidence="2" id="KW-0547">Nucleotide-binding</keyword>
<keyword evidence="6" id="KW-1185">Reference proteome</keyword>
<dbReference type="CDD" id="cd00882">
    <property type="entry name" value="Ras_like_GTPase"/>
    <property type="match status" value="1"/>
</dbReference>
<dbReference type="InterPro" id="IPR004130">
    <property type="entry name" value="Gpn"/>
</dbReference>
<dbReference type="Gene3D" id="3.40.50.300">
    <property type="entry name" value="P-loop containing nucleotide triphosphate hydrolases"/>
    <property type="match status" value="1"/>
</dbReference>
<dbReference type="Proteomes" id="UP001230654">
    <property type="component" value="Unassembled WGS sequence"/>
</dbReference>
<dbReference type="SUPFAM" id="SSF52540">
    <property type="entry name" value="P-loop containing nucleoside triphosphate hydrolases"/>
    <property type="match status" value="1"/>
</dbReference>
<evidence type="ECO:0000256" key="4">
    <source>
        <dbReference type="ARBA" id="ARBA00023134"/>
    </source>
</evidence>
<dbReference type="InterPro" id="IPR027417">
    <property type="entry name" value="P-loop_NTPase"/>
</dbReference>
<comment type="caution">
    <text evidence="5">The sequence shown here is derived from an EMBL/GenBank/DDBJ whole genome shotgun (WGS) entry which is preliminary data.</text>
</comment>
<protein>
    <submittedName>
        <fullName evidence="5">Signal recognition particle receptor subunit beta</fullName>
    </submittedName>
</protein>
<dbReference type="EMBL" id="JAUSWV010000002">
    <property type="protein sequence ID" value="MDQ0584092.1"/>
    <property type="molecule type" value="Genomic_DNA"/>
</dbReference>
<dbReference type="PANTHER" id="PTHR42708:SF1">
    <property type="entry name" value="GLIDING MOTILITY PROTEIN MGLA"/>
    <property type="match status" value="1"/>
</dbReference>
<accession>A0ABU0NY59</accession>
<comment type="similarity">
    <text evidence="1">Belongs to the GPN-loop GTPase family.</text>
</comment>
<dbReference type="InterPro" id="IPR052705">
    <property type="entry name" value="Gliding_Motility_GTPase"/>
</dbReference>
<proteinExistence type="inferred from homology"/>
<keyword evidence="3" id="KW-0378">Hydrolase</keyword>